<dbReference type="Pfam" id="PF00856">
    <property type="entry name" value="SET"/>
    <property type="match status" value="1"/>
</dbReference>
<dbReference type="VEuPathDB" id="FungiDB:HMPREF1120_05634"/>
<dbReference type="eggNOG" id="KOG1337">
    <property type="taxonomic scope" value="Eukaryota"/>
</dbReference>
<dbReference type="Proteomes" id="UP000007304">
    <property type="component" value="Unassembled WGS sequence"/>
</dbReference>
<reference evidence="3" key="1">
    <citation type="submission" date="2011-07" db="EMBL/GenBank/DDBJ databases">
        <title>The Genome Sequence of Exophiala (Wangiella) dermatitidis NIH/UT8656.</title>
        <authorList>
            <consortium name="The Broad Institute Genome Sequencing Platform"/>
            <person name="Cuomo C."/>
            <person name="Wang Z."/>
            <person name="Hunicke-Smith S."/>
            <person name="Szanislo P.J."/>
            <person name="Earl A."/>
            <person name="Young S.K."/>
            <person name="Zeng Q."/>
            <person name="Gargeya S."/>
            <person name="Fitzgerald M."/>
            <person name="Haas B."/>
            <person name="Abouelleil A."/>
            <person name="Alvarado L."/>
            <person name="Arachchi H.M."/>
            <person name="Berlin A."/>
            <person name="Brown A."/>
            <person name="Chapman S.B."/>
            <person name="Chen Z."/>
            <person name="Dunbar C."/>
            <person name="Freedman E."/>
            <person name="Gearin G."/>
            <person name="Gellesch M."/>
            <person name="Goldberg J."/>
            <person name="Griggs A."/>
            <person name="Gujja S."/>
            <person name="Heiman D."/>
            <person name="Howarth C."/>
            <person name="Larson L."/>
            <person name="Lui A."/>
            <person name="MacDonald P.J.P."/>
            <person name="Montmayeur A."/>
            <person name="Murphy C."/>
            <person name="Neiman D."/>
            <person name="Pearson M."/>
            <person name="Priest M."/>
            <person name="Roberts A."/>
            <person name="Saif S."/>
            <person name="Shea T."/>
            <person name="Shenoy N."/>
            <person name="Sisk P."/>
            <person name="Stolte C."/>
            <person name="Sykes S."/>
            <person name="Wortman J."/>
            <person name="Nusbaum C."/>
            <person name="Birren B."/>
        </authorList>
    </citation>
    <scope>NUCLEOTIDE SEQUENCE</scope>
    <source>
        <strain evidence="3">NIH/UT8656</strain>
    </source>
</reference>
<proteinExistence type="predicted"/>
<evidence type="ECO:0000256" key="1">
    <source>
        <dbReference type="SAM" id="MobiDB-lite"/>
    </source>
</evidence>
<dbReference type="InterPro" id="IPR001214">
    <property type="entry name" value="SET_dom"/>
</dbReference>
<dbReference type="PANTHER" id="PTHR13271">
    <property type="entry name" value="UNCHARACTERIZED PUTATIVE METHYLTRANSFERASE"/>
    <property type="match status" value="1"/>
</dbReference>
<accession>H6C4D2</accession>
<evidence type="ECO:0000259" key="2">
    <source>
        <dbReference type="PROSITE" id="PS50280"/>
    </source>
</evidence>
<dbReference type="InterPro" id="IPR046341">
    <property type="entry name" value="SET_dom_sf"/>
</dbReference>
<feature type="region of interest" description="Disordered" evidence="1">
    <location>
        <begin position="568"/>
        <end position="592"/>
    </location>
</feature>
<protein>
    <recommendedName>
        <fullName evidence="2">SET domain-containing protein</fullName>
    </recommendedName>
</protein>
<evidence type="ECO:0000313" key="3">
    <source>
        <dbReference type="EMBL" id="EHY57605.1"/>
    </source>
</evidence>
<sequence>MDNLNVPVPPASSDSEDKDTIISNLLQYCTEHEIWISPKIAIRRIPGRGLGVYATKPLKAGERIMQVPTAALFSTSSVPPSFVSKEARKGIPVHALLAAYLAFGLSETKRDEYARWMATWPKLTDFTGTMPLLWPEALEQPMTMATATRLGENGISTSSSSATGGLQRETDSVDKFLPLPPSLTGSWLWLHQQQGKAAKEHCEKTTAAAVTTTKLLDIQKRKFQSHLQIIAQTFPTLAPALLSPHDPLHSRFVHMWCNVNSRCFYYLRPGQSPPKDSNEAMAMCPGMDLFNHSDDPSCRTTYDRKGYEVSTLQPLSAGEEILLGYGVHNNDVLWTEYGFVMDDNADDGVQLDEIVLASLTAEQRKTLKNAGYLGDYWVKSDGLCWRTEAVSWLDVLTTSQWLRFIEGNYDPAVADERFALELAGTGDRNETKTGTRKRKRGSNGSIRTTDEVNTVTNDVGTPSQRAKRKQIAWIRATVEMAENSLLGLLSIVTEKGDFQVTGDKSSTELLQRFGDEDAVLEVQNLGGPSIPEVKTSQAALRHRMCVQRWRQILRLCNDVMTTIRESDPTLQDQTTTKGAVNSGSIARRGGNG</sequence>
<feature type="compositionally biased region" description="Polar residues" evidence="1">
    <location>
        <begin position="568"/>
        <end position="584"/>
    </location>
</feature>
<dbReference type="InParanoid" id="H6C4D2"/>
<dbReference type="Gene3D" id="3.90.1410.10">
    <property type="entry name" value="set domain protein methyltransferase, domain 1"/>
    <property type="match status" value="1"/>
</dbReference>
<feature type="domain" description="SET" evidence="2">
    <location>
        <begin position="38"/>
        <end position="326"/>
    </location>
</feature>
<dbReference type="AlphaFoldDB" id="H6C4D2"/>
<dbReference type="InterPro" id="IPR050600">
    <property type="entry name" value="SETD3_SETD6_MTase"/>
</dbReference>
<dbReference type="CDD" id="cd19177">
    <property type="entry name" value="SET_SETD4"/>
    <property type="match status" value="1"/>
</dbReference>
<evidence type="ECO:0000313" key="4">
    <source>
        <dbReference type="Proteomes" id="UP000007304"/>
    </source>
</evidence>
<dbReference type="OMA" id="HEIWISP"/>
<feature type="compositionally biased region" description="Low complexity" evidence="1">
    <location>
        <begin position="451"/>
        <end position="461"/>
    </location>
</feature>
<dbReference type="OrthoDB" id="341421at2759"/>
<feature type="region of interest" description="Disordered" evidence="1">
    <location>
        <begin position="425"/>
        <end position="461"/>
    </location>
</feature>
<dbReference type="PROSITE" id="PS50280">
    <property type="entry name" value="SET"/>
    <property type="match status" value="1"/>
</dbReference>
<dbReference type="SUPFAM" id="SSF82199">
    <property type="entry name" value="SET domain"/>
    <property type="match status" value="1"/>
</dbReference>
<dbReference type="EMBL" id="JH226134">
    <property type="protein sequence ID" value="EHY57605.1"/>
    <property type="molecule type" value="Genomic_DNA"/>
</dbReference>
<dbReference type="RefSeq" id="XP_009158066.1">
    <property type="nucleotide sequence ID" value="XM_009159818.1"/>
</dbReference>
<dbReference type="HOGENOM" id="CLU_041939_3_1_1"/>
<dbReference type="SMART" id="SM00317">
    <property type="entry name" value="SET"/>
    <property type="match status" value="1"/>
</dbReference>
<keyword evidence="4" id="KW-1185">Reference proteome</keyword>
<dbReference type="GeneID" id="20310273"/>
<dbReference type="PANTHER" id="PTHR13271:SF137">
    <property type="entry name" value="SET DOMAIN-CONTAINING PROTEIN"/>
    <property type="match status" value="1"/>
</dbReference>
<organism evidence="3 4">
    <name type="scientific">Exophiala dermatitidis (strain ATCC 34100 / CBS 525.76 / NIH/UT8656)</name>
    <name type="common">Black yeast</name>
    <name type="synonym">Wangiella dermatitidis</name>
    <dbReference type="NCBI Taxonomy" id="858893"/>
    <lineage>
        <taxon>Eukaryota</taxon>
        <taxon>Fungi</taxon>
        <taxon>Dikarya</taxon>
        <taxon>Ascomycota</taxon>
        <taxon>Pezizomycotina</taxon>
        <taxon>Eurotiomycetes</taxon>
        <taxon>Chaetothyriomycetidae</taxon>
        <taxon>Chaetothyriales</taxon>
        <taxon>Herpotrichiellaceae</taxon>
        <taxon>Exophiala</taxon>
    </lineage>
</organism>
<dbReference type="STRING" id="858893.H6C4D2"/>
<dbReference type="GO" id="GO:0016279">
    <property type="term" value="F:protein-lysine N-methyltransferase activity"/>
    <property type="evidence" value="ECO:0007669"/>
    <property type="project" value="InterPro"/>
</dbReference>
<gene>
    <name evidence="3" type="ORF">HMPREF1120_05634</name>
</gene>
<dbReference type="InterPro" id="IPR044429">
    <property type="entry name" value="SETD4_SET"/>
</dbReference>
<name>H6C4D2_EXODN</name>